<protein>
    <submittedName>
        <fullName evidence="1">Uncharacterized protein</fullName>
    </submittedName>
</protein>
<organism evidence="1">
    <name type="scientific">viral metagenome</name>
    <dbReference type="NCBI Taxonomy" id="1070528"/>
    <lineage>
        <taxon>unclassified sequences</taxon>
        <taxon>metagenomes</taxon>
        <taxon>organismal metagenomes</taxon>
    </lineage>
</organism>
<reference evidence="1" key="1">
    <citation type="journal article" date="2020" name="Nature">
        <title>Giant virus diversity and host interactions through global metagenomics.</title>
        <authorList>
            <person name="Schulz F."/>
            <person name="Roux S."/>
            <person name="Paez-Espino D."/>
            <person name="Jungbluth S."/>
            <person name="Walsh D.A."/>
            <person name="Denef V.J."/>
            <person name="McMahon K.D."/>
            <person name="Konstantinidis K.T."/>
            <person name="Eloe-Fadrosh E.A."/>
            <person name="Kyrpides N.C."/>
            <person name="Woyke T."/>
        </authorList>
    </citation>
    <scope>NUCLEOTIDE SEQUENCE</scope>
    <source>
        <strain evidence="1">GVMAG-S-1101169-75</strain>
    </source>
</reference>
<evidence type="ECO:0000313" key="1">
    <source>
        <dbReference type="EMBL" id="QHU11769.1"/>
    </source>
</evidence>
<name>A0A6C0K209_9ZZZZ</name>
<dbReference type="EMBL" id="MN740789">
    <property type="protein sequence ID" value="QHU11769.1"/>
    <property type="molecule type" value="Genomic_DNA"/>
</dbReference>
<accession>A0A6C0K209</accession>
<dbReference type="AlphaFoldDB" id="A0A6C0K209"/>
<proteinExistence type="predicted"/>
<sequence length="87" mass="9717">MIFLNFCYLIEMSDPNNLLSYLLPVPIVAKPVCPPVYVGGVPVFIETAVPPFFGTPIQIIYDYAGFNILTRNIPGPYQGILFNDYSN</sequence>